<evidence type="ECO:0000313" key="9">
    <source>
        <dbReference type="Proteomes" id="UP000193387"/>
    </source>
</evidence>
<name>A0AAJ3TXR5_9MYCO</name>
<evidence type="ECO:0000256" key="2">
    <source>
        <dbReference type="ARBA" id="ARBA00022801"/>
    </source>
</evidence>
<evidence type="ECO:0000313" key="8">
    <source>
        <dbReference type="EMBL" id="ORW73083.1"/>
    </source>
</evidence>
<keyword evidence="3" id="KW-0238">DNA-binding</keyword>
<accession>A0AAJ3TXR5</accession>
<keyword evidence="2" id="KW-0378">Hydrolase</keyword>
<evidence type="ECO:0000259" key="7">
    <source>
        <dbReference type="PROSITE" id="PS51192"/>
    </source>
</evidence>
<dbReference type="InterPro" id="IPR014001">
    <property type="entry name" value="Helicase_ATP-bd"/>
</dbReference>
<gene>
    <name evidence="8" type="ORF">AWC23_07635</name>
</gene>
<dbReference type="GO" id="GO:0005737">
    <property type="term" value="C:cytoplasm"/>
    <property type="evidence" value="ECO:0007669"/>
    <property type="project" value="TreeGrafter"/>
</dbReference>
<evidence type="ECO:0000256" key="4">
    <source>
        <dbReference type="ARBA" id="ARBA00023235"/>
    </source>
</evidence>
<keyword evidence="9" id="KW-1185">Reference proteome</keyword>
<dbReference type="Gene3D" id="3.40.50.300">
    <property type="entry name" value="P-loop containing nucleotide triphosphate hydrolases"/>
    <property type="match status" value="1"/>
</dbReference>
<dbReference type="GO" id="GO:0043138">
    <property type="term" value="F:3'-5' DNA helicase activity"/>
    <property type="evidence" value="ECO:0007669"/>
    <property type="project" value="UniProtKB-EC"/>
</dbReference>
<organism evidence="8 9">
    <name type="scientific">Mycobacterium saskatchewanense</name>
    <dbReference type="NCBI Taxonomy" id="220927"/>
    <lineage>
        <taxon>Bacteria</taxon>
        <taxon>Bacillati</taxon>
        <taxon>Actinomycetota</taxon>
        <taxon>Actinomycetes</taxon>
        <taxon>Mycobacteriales</taxon>
        <taxon>Mycobacteriaceae</taxon>
        <taxon>Mycobacterium</taxon>
        <taxon>Mycobacterium simiae complex</taxon>
    </lineage>
</organism>
<reference evidence="8 9" key="1">
    <citation type="submission" date="2016-01" db="EMBL/GenBank/DDBJ databases">
        <title>The new phylogeny of the genus Mycobacterium.</title>
        <authorList>
            <person name="Tarcisio F."/>
            <person name="Conor M."/>
            <person name="Antonella G."/>
            <person name="Elisabetta G."/>
            <person name="Giulia F.S."/>
            <person name="Sara T."/>
            <person name="Anna F."/>
            <person name="Clotilde B."/>
            <person name="Roberto B."/>
            <person name="Veronica D.S."/>
            <person name="Fabio R."/>
            <person name="Monica P."/>
            <person name="Olivier J."/>
            <person name="Enrico T."/>
            <person name="Nicola S."/>
        </authorList>
    </citation>
    <scope>NUCLEOTIDE SEQUENCE [LARGE SCALE GENOMIC DNA]</scope>
    <source>
        <strain evidence="8 9">DSM 44616</strain>
    </source>
</reference>
<dbReference type="Proteomes" id="UP000193387">
    <property type="component" value="Unassembled WGS sequence"/>
</dbReference>
<dbReference type="GO" id="GO:0003677">
    <property type="term" value="F:DNA binding"/>
    <property type="evidence" value="ECO:0007669"/>
    <property type="project" value="UniProtKB-KW"/>
</dbReference>
<dbReference type="GO" id="GO:0016787">
    <property type="term" value="F:hydrolase activity"/>
    <property type="evidence" value="ECO:0007669"/>
    <property type="project" value="UniProtKB-KW"/>
</dbReference>
<dbReference type="InterPro" id="IPR002464">
    <property type="entry name" value="DNA/RNA_helicase_DEAH_CS"/>
</dbReference>
<evidence type="ECO:0000256" key="1">
    <source>
        <dbReference type="ARBA" id="ARBA00005446"/>
    </source>
</evidence>
<dbReference type="PROSITE" id="PS00690">
    <property type="entry name" value="DEAH_ATP_HELICASE"/>
    <property type="match status" value="1"/>
</dbReference>
<comment type="caution">
    <text evidence="8">The sequence shown here is derived from an EMBL/GenBank/DDBJ whole genome shotgun (WGS) entry which is preliminary data.</text>
</comment>
<comment type="similarity">
    <text evidence="1">Belongs to the helicase family. RecQ subfamily.</text>
</comment>
<protein>
    <recommendedName>
        <fullName evidence="6">DNA 3'-5' helicase</fullName>
        <ecNumber evidence="6">5.6.2.4</ecNumber>
    </recommendedName>
</protein>
<evidence type="ECO:0000256" key="3">
    <source>
        <dbReference type="ARBA" id="ARBA00023125"/>
    </source>
</evidence>
<dbReference type="PROSITE" id="PS51192">
    <property type="entry name" value="HELICASE_ATP_BIND_1"/>
    <property type="match status" value="1"/>
</dbReference>
<dbReference type="GO" id="GO:0006310">
    <property type="term" value="P:DNA recombination"/>
    <property type="evidence" value="ECO:0007669"/>
    <property type="project" value="TreeGrafter"/>
</dbReference>
<dbReference type="PANTHER" id="PTHR13710:SF105">
    <property type="entry name" value="ATP-DEPENDENT DNA HELICASE Q1"/>
    <property type="match status" value="1"/>
</dbReference>
<keyword evidence="4" id="KW-0413">Isomerase</keyword>
<comment type="catalytic activity">
    <reaction evidence="5">
        <text>Couples ATP hydrolysis with the unwinding of duplex DNA by translocating in the 3'-5' direction.</text>
        <dbReference type="EC" id="5.6.2.4"/>
    </reaction>
</comment>
<dbReference type="PANTHER" id="PTHR13710">
    <property type="entry name" value="DNA HELICASE RECQ FAMILY MEMBER"/>
    <property type="match status" value="1"/>
</dbReference>
<dbReference type="InterPro" id="IPR011545">
    <property type="entry name" value="DEAD/DEAH_box_helicase_dom"/>
</dbReference>
<sequence>MPTGSGKSAIYQVPSLLIDGVTLAVSPLIALQEDQVSAIEGSGAGTAVAINSGLRAAERRRGWQAVDSSEGDFVFIAPEQLANDEVVARLSEAWLSLIVVDEAHCVSAWGHDFRPDYRRLADVFRRLGESIPIVALTATASVVVRRNKPPALGFRAANHVLVARLVHDGAGSGEAVFLQTAQRLDELAVGALLLGMCGQVRRRTRVVESGQRLLKIGHLRWRAVRAKRRGTDKPGPF</sequence>
<proteinExistence type="inferred from homology"/>
<dbReference type="SUPFAM" id="SSF52540">
    <property type="entry name" value="P-loop containing nucleoside triphosphate hydrolases"/>
    <property type="match status" value="1"/>
</dbReference>
<dbReference type="InterPro" id="IPR027417">
    <property type="entry name" value="P-loop_NTPase"/>
</dbReference>
<dbReference type="Pfam" id="PF00270">
    <property type="entry name" value="DEAD"/>
    <property type="match status" value="1"/>
</dbReference>
<evidence type="ECO:0000256" key="6">
    <source>
        <dbReference type="ARBA" id="ARBA00034808"/>
    </source>
</evidence>
<dbReference type="AlphaFoldDB" id="A0AAJ3TXR5"/>
<dbReference type="GO" id="GO:0005694">
    <property type="term" value="C:chromosome"/>
    <property type="evidence" value="ECO:0007669"/>
    <property type="project" value="TreeGrafter"/>
</dbReference>
<dbReference type="EMBL" id="LQPR01000020">
    <property type="protein sequence ID" value="ORW73083.1"/>
    <property type="molecule type" value="Genomic_DNA"/>
</dbReference>
<dbReference type="EC" id="5.6.2.4" evidence="6"/>
<dbReference type="CDD" id="cd17920">
    <property type="entry name" value="DEXHc_RecQ"/>
    <property type="match status" value="1"/>
</dbReference>
<feature type="domain" description="Helicase ATP-binding" evidence="7">
    <location>
        <begin position="1"/>
        <end position="158"/>
    </location>
</feature>
<dbReference type="GO" id="GO:0005524">
    <property type="term" value="F:ATP binding"/>
    <property type="evidence" value="ECO:0007669"/>
    <property type="project" value="InterPro"/>
</dbReference>
<evidence type="ECO:0000256" key="5">
    <source>
        <dbReference type="ARBA" id="ARBA00034617"/>
    </source>
</evidence>
<dbReference type="GO" id="GO:0006281">
    <property type="term" value="P:DNA repair"/>
    <property type="evidence" value="ECO:0007669"/>
    <property type="project" value="TreeGrafter"/>
</dbReference>
<dbReference type="GO" id="GO:0009378">
    <property type="term" value="F:four-way junction helicase activity"/>
    <property type="evidence" value="ECO:0007669"/>
    <property type="project" value="TreeGrafter"/>
</dbReference>